<dbReference type="SMART" id="SM00066">
    <property type="entry name" value="GAL4"/>
    <property type="match status" value="1"/>
</dbReference>
<keyword evidence="2" id="KW-0805">Transcription regulation</keyword>
<keyword evidence="4" id="KW-0804">Transcription</keyword>
<evidence type="ECO:0000256" key="5">
    <source>
        <dbReference type="ARBA" id="ARBA00023242"/>
    </source>
</evidence>
<dbReference type="AlphaFoldDB" id="A0A6A6AWY1"/>
<dbReference type="GO" id="GO:0003677">
    <property type="term" value="F:DNA binding"/>
    <property type="evidence" value="ECO:0007669"/>
    <property type="project" value="UniProtKB-KW"/>
</dbReference>
<dbReference type="Pfam" id="PF08493">
    <property type="entry name" value="AflR"/>
    <property type="match status" value="1"/>
</dbReference>
<dbReference type="InterPro" id="IPR001138">
    <property type="entry name" value="Zn2Cys6_DnaBD"/>
</dbReference>
<feature type="compositionally biased region" description="Low complexity" evidence="6">
    <location>
        <begin position="64"/>
        <end position="92"/>
    </location>
</feature>
<evidence type="ECO:0000256" key="6">
    <source>
        <dbReference type="SAM" id="MobiDB-lite"/>
    </source>
</evidence>
<sequence length="345" mass="37487">MAESEQRTPRRLRASCDPCHRLKLRCTFTGSDTCIRCQKLKIVCIRSQLKPAGRRMAKKERPEASTSTSPPTSTPEGSKPSPPSDNFSPFPTSCFGGDEASTHYSSLFNDASVPPLAGAATPETNHTLFHTSMGDQTDGPEMAFLPAMWATEAAAAAAGESPTSGWADRQPGPPPSVSANPSCTCFVAIACSMRDPPGPELELERPSVQCTLQQNKDALAVVADFAACECAHDPSLEVLAYVFLHKITATFAHAIYMPGQNVFRFGAGRVVGQDAVELRRHIIRIGLDKVKHLLGLLARKSGSDYNTPGCWKGRGDNFYAQIAVWMQTYVRREADRIIDKLQPYG</sequence>
<accession>A0A6A6AWY1</accession>
<evidence type="ECO:0000313" key="8">
    <source>
        <dbReference type="EMBL" id="KAF2135444.1"/>
    </source>
</evidence>
<dbReference type="Proteomes" id="UP000799438">
    <property type="component" value="Unassembled WGS sequence"/>
</dbReference>
<feature type="region of interest" description="Disordered" evidence="6">
    <location>
        <begin position="51"/>
        <end position="92"/>
    </location>
</feature>
<dbReference type="GO" id="GO:0045122">
    <property type="term" value="P:aflatoxin biosynthetic process"/>
    <property type="evidence" value="ECO:0007669"/>
    <property type="project" value="InterPro"/>
</dbReference>
<keyword evidence="5" id="KW-0539">Nucleus</keyword>
<dbReference type="RefSeq" id="XP_033391162.1">
    <property type="nucleotide sequence ID" value="XM_033542738.1"/>
</dbReference>
<evidence type="ECO:0000256" key="2">
    <source>
        <dbReference type="ARBA" id="ARBA00023015"/>
    </source>
</evidence>
<dbReference type="GO" id="GO:0008270">
    <property type="term" value="F:zinc ion binding"/>
    <property type="evidence" value="ECO:0007669"/>
    <property type="project" value="InterPro"/>
</dbReference>
<dbReference type="OrthoDB" id="2943660at2759"/>
<name>A0A6A6AWY1_9PEZI</name>
<dbReference type="InterPro" id="IPR013700">
    <property type="entry name" value="AflR"/>
</dbReference>
<dbReference type="GO" id="GO:0000981">
    <property type="term" value="F:DNA-binding transcription factor activity, RNA polymerase II-specific"/>
    <property type="evidence" value="ECO:0007669"/>
    <property type="project" value="InterPro"/>
</dbReference>
<dbReference type="InterPro" id="IPR036864">
    <property type="entry name" value="Zn2-C6_fun-type_DNA-bd_sf"/>
</dbReference>
<protein>
    <recommendedName>
        <fullName evidence="7">Zn(2)-C6 fungal-type domain-containing protein</fullName>
    </recommendedName>
</protein>
<reference evidence="8" key="1">
    <citation type="journal article" date="2020" name="Stud. Mycol.">
        <title>101 Dothideomycetes genomes: a test case for predicting lifestyles and emergence of pathogens.</title>
        <authorList>
            <person name="Haridas S."/>
            <person name="Albert R."/>
            <person name="Binder M."/>
            <person name="Bloem J."/>
            <person name="Labutti K."/>
            <person name="Salamov A."/>
            <person name="Andreopoulos B."/>
            <person name="Baker S."/>
            <person name="Barry K."/>
            <person name="Bills G."/>
            <person name="Bluhm B."/>
            <person name="Cannon C."/>
            <person name="Castanera R."/>
            <person name="Culley D."/>
            <person name="Daum C."/>
            <person name="Ezra D."/>
            <person name="Gonzalez J."/>
            <person name="Henrissat B."/>
            <person name="Kuo A."/>
            <person name="Liang C."/>
            <person name="Lipzen A."/>
            <person name="Lutzoni F."/>
            <person name="Magnuson J."/>
            <person name="Mondo S."/>
            <person name="Nolan M."/>
            <person name="Ohm R."/>
            <person name="Pangilinan J."/>
            <person name="Park H.-J."/>
            <person name="Ramirez L."/>
            <person name="Alfaro M."/>
            <person name="Sun H."/>
            <person name="Tritt A."/>
            <person name="Yoshinaga Y."/>
            <person name="Zwiers L.-H."/>
            <person name="Turgeon B."/>
            <person name="Goodwin S."/>
            <person name="Spatafora J."/>
            <person name="Crous P."/>
            <person name="Grigoriev I."/>
        </authorList>
    </citation>
    <scope>NUCLEOTIDE SEQUENCE</scope>
    <source>
        <strain evidence="8">CBS 121167</strain>
    </source>
</reference>
<dbReference type="EMBL" id="ML995584">
    <property type="protein sequence ID" value="KAF2135444.1"/>
    <property type="molecule type" value="Genomic_DNA"/>
</dbReference>
<evidence type="ECO:0000256" key="3">
    <source>
        <dbReference type="ARBA" id="ARBA00023125"/>
    </source>
</evidence>
<keyword evidence="1" id="KW-0479">Metal-binding</keyword>
<organism evidence="8 9">
    <name type="scientific">Aplosporella prunicola CBS 121167</name>
    <dbReference type="NCBI Taxonomy" id="1176127"/>
    <lineage>
        <taxon>Eukaryota</taxon>
        <taxon>Fungi</taxon>
        <taxon>Dikarya</taxon>
        <taxon>Ascomycota</taxon>
        <taxon>Pezizomycotina</taxon>
        <taxon>Dothideomycetes</taxon>
        <taxon>Dothideomycetes incertae sedis</taxon>
        <taxon>Botryosphaeriales</taxon>
        <taxon>Aplosporellaceae</taxon>
        <taxon>Aplosporella</taxon>
    </lineage>
</organism>
<evidence type="ECO:0000313" key="9">
    <source>
        <dbReference type="Proteomes" id="UP000799438"/>
    </source>
</evidence>
<dbReference type="SUPFAM" id="SSF57701">
    <property type="entry name" value="Zn2/Cys6 DNA-binding domain"/>
    <property type="match status" value="1"/>
</dbReference>
<evidence type="ECO:0000256" key="1">
    <source>
        <dbReference type="ARBA" id="ARBA00022723"/>
    </source>
</evidence>
<keyword evidence="9" id="KW-1185">Reference proteome</keyword>
<proteinExistence type="predicted"/>
<feature type="domain" description="Zn(2)-C6 fungal-type" evidence="7">
    <location>
        <begin position="15"/>
        <end position="44"/>
    </location>
</feature>
<dbReference type="GO" id="GO:0005634">
    <property type="term" value="C:nucleus"/>
    <property type="evidence" value="ECO:0007669"/>
    <property type="project" value="InterPro"/>
</dbReference>
<feature type="region of interest" description="Disordered" evidence="6">
    <location>
        <begin position="155"/>
        <end position="175"/>
    </location>
</feature>
<dbReference type="CDD" id="cd00067">
    <property type="entry name" value="GAL4"/>
    <property type="match status" value="1"/>
</dbReference>
<evidence type="ECO:0000256" key="4">
    <source>
        <dbReference type="ARBA" id="ARBA00023163"/>
    </source>
</evidence>
<dbReference type="PROSITE" id="PS00463">
    <property type="entry name" value="ZN2_CY6_FUNGAL_1"/>
    <property type="match status" value="1"/>
</dbReference>
<evidence type="ECO:0000259" key="7">
    <source>
        <dbReference type="PROSITE" id="PS00463"/>
    </source>
</evidence>
<keyword evidence="3" id="KW-0238">DNA-binding</keyword>
<gene>
    <name evidence="8" type="ORF">K452DRAFT_303545</name>
</gene>
<dbReference type="GeneID" id="54300235"/>